<reference evidence="1" key="2">
    <citation type="submission" date="2025-08" db="UniProtKB">
        <authorList>
            <consortium name="Ensembl"/>
        </authorList>
    </citation>
    <scope>IDENTIFICATION</scope>
</reference>
<dbReference type="Ensembl" id="ENSCJAT00000146602.1">
    <property type="protein sequence ID" value="ENSCJAP00000090419.1"/>
    <property type="gene ID" value="ENSCJAG00000078381.1"/>
</dbReference>
<dbReference type="Proteomes" id="UP000008225">
    <property type="component" value="Chromosome 2"/>
</dbReference>
<evidence type="ECO:0000313" key="1">
    <source>
        <dbReference type="Ensembl" id="ENSCJAP00000090419.1"/>
    </source>
</evidence>
<accession>A0A8I3WI47</accession>
<keyword evidence="2" id="KW-1185">Reference proteome</keyword>
<name>A0A8I3WI47_CALJA</name>
<proteinExistence type="predicted"/>
<evidence type="ECO:0000313" key="2">
    <source>
        <dbReference type="Proteomes" id="UP000008225"/>
    </source>
</evidence>
<organism evidence="1 2">
    <name type="scientific">Callithrix jacchus</name>
    <name type="common">White-tufted-ear marmoset</name>
    <name type="synonym">Simia Jacchus</name>
    <dbReference type="NCBI Taxonomy" id="9483"/>
    <lineage>
        <taxon>Eukaryota</taxon>
        <taxon>Metazoa</taxon>
        <taxon>Chordata</taxon>
        <taxon>Craniata</taxon>
        <taxon>Vertebrata</taxon>
        <taxon>Euteleostomi</taxon>
        <taxon>Mammalia</taxon>
        <taxon>Eutheria</taxon>
        <taxon>Euarchontoglires</taxon>
        <taxon>Primates</taxon>
        <taxon>Haplorrhini</taxon>
        <taxon>Platyrrhini</taxon>
        <taxon>Cebidae</taxon>
        <taxon>Callitrichinae</taxon>
        <taxon>Callithrix</taxon>
        <taxon>Callithrix</taxon>
    </lineage>
</organism>
<sequence>MTPSPCFSSHIWTWINSLSLKKLISAGRGGSSLCNPSTLGGRGGWITRSRDRDHPGQHGETPSLLKIQKISWAWWRLLVIPATQEAEAGELPEPRRRRLR</sequence>
<protein>
    <submittedName>
        <fullName evidence="1">Uncharacterized protein</fullName>
    </submittedName>
</protein>
<dbReference type="AlphaFoldDB" id="A0A8I3WI47"/>
<reference evidence="1" key="3">
    <citation type="submission" date="2025-09" db="UniProtKB">
        <authorList>
            <consortium name="Ensembl"/>
        </authorList>
    </citation>
    <scope>IDENTIFICATION</scope>
</reference>
<reference evidence="1 2" key="1">
    <citation type="submission" date="2009-03" db="EMBL/GenBank/DDBJ databases">
        <authorList>
            <person name="Warren W."/>
            <person name="Ye L."/>
            <person name="Minx P."/>
            <person name="Worley K."/>
            <person name="Gibbs R."/>
            <person name="Wilson R.K."/>
        </authorList>
    </citation>
    <scope>NUCLEOTIDE SEQUENCE [LARGE SCALE GENOMIC DNA]</scope>
</reference>
<dbReference type="GeneTree" id="ENSGT00980000201849"/>